<sequence length="269" mass="30075">MAGRGVGCLSEAMGALRLSAAKPSTVSRTFTRSMATEASETSITRTASDKSALIQSWNPVSTVPLTIHNFPSFEPTSLEKWSVDHLYLPLRRDILHLAVVFEGDNTRSGTASSKTRWDVYDKAWRTALSYRYRRGELIVCEDGMELAMPRGFEKAHKKDLRWGLREAYQARYMKSVLDTLGLGKADGRTLFVTGDRREQLYSAMEQVPWEGRALDLEDVDIKDLLETGKVVMERSVLKEMIERHQSDLVSNVVVGGLKGSGIPTGQKVF</sequence>
<gene>
    <name evidence="5" type="ORF">BN869_000005045_1</name>
</gene>
<reference evidence="5" key="1">
    <citation type="submission" date="2015-01" db="EMBL/GenBank/DDBJ databases">
        <authorList>
            <person name="Durling Mikael"/>
        </authorList>
    </citation>
    <scope>NUCLEOTIDE SEQUENCE</scope>
</reference>
<name>A0A0B7JVB3_BIOOC</name>
<keyword evidence="3" id="KW-0687">Ribonucleoprotein</keyword>
<evidence type="ECO:0000256" key="4">
    <source>
        <dbReference type="ARBA" id="ARBA00040565"/>
    </source>
</evidence>
<comment type="similarity">
    <text evidence="1">Belongs to the universal ribosomal protein uL4 family.</text>
</comment>
<keyword evidence="2" id="KW-0689">Ribosomal protein</keyword>
<dbReference type="AlphaFoldDB" id="A0A0B7JVB3"/>
<dbReference type="GO" id="GO:1990904">
    <property type="term" value="C:ribonucleoprotein complex"/>
    <property type="evidence" value="ECO:0007669"/>
    <property type="project" value="UniProtKB-KW"/>
</dbReference>
<dbReference type="PANTHER" id="PTHR10746:SF6">
    <property type="entry name" value="LARGE RIBOSOMAL SUBUNIT PROTEIN UL4M"/>
    <property type="match status" value="1"/>
</dbReference>
<dbReference type="GO" id="GO:0006412">
    <property type="term" value="P:translation"/>
    <property type="evidence" value="ECO:0007669"/>
    <property type="project" value="InterPro"/>
</dbReference>
<dbReference type="GO" id="GO:0003735">
    <property type="term" value="F:structural constituent of ribosome"/>
    <property type="evidence" value="ECO:0007669"/>
    <property type="project" value="InterPro"/>
</dbReference>
<evidence type="ECO:0000256" key="3">
    <source>
        <dbReference type="ARBA" id="ARBA00023274"/>
    </source>
</evidence>
<dbReference type="GO" id="GO:0005840">
    <property type="term" value="C:ribosome"/>
    <property type="evidence" value="ECO:0007669"/>
    <property type="project" value="UniProtKB-KW"/>
</dbReference>
<dbReference type="InterPro" id="IPR013005">
    <property type="entry name" value="Ribosomal_uL4-like"/>
</dbReference>
<evidence type="ECO:0000256" key="1">
    <source>
        <dbReference type="ARBA" id="ARBA00010528"/>
    </source>
</evidence>
<protein>
    <recommendedName>
        <fullName evidence="4">Large ribosomal subunit protein uL4m</fullName>
    </recommendedName>
</protein>
<dbReference type="Gene3D" id="3.40.1370.10">
    <property type="match status" value="2"/>
</dbReference>
<evidence type="ECO:0000313" key="5">
    <source>
        <dbReference type="EMBL" id="CEO48988.1"/>
    </source>
</evidence>
<organism evidence="5">
    <name type="scientific">Bionectria ochroleuca</name>
    <name type="common">Gliocladium roseum</name>
    <dbReference type="NCBI Taxonomy" id="29856"/>
    <lineage>
        <taxon>Eukaryota</taxon>
        <taxon>Fungi</taxon>
        <taxon>Dikarya</taxon>
        <taxon>Ascomycota</taxon>
        <taxon>Pezizomycotina</taxon>
        <taxon>Sordariomycetes</taxon>
        <taxon>Hypocreomycetidae</taxon>
        <taxon>Hypocreales</taxon>
        <taxon>Bionectriaceae</taxon>
        <taxon>Clonostachys</taxon>
    </lineage>
</organism>
<dbReference type="InterPro" id="IPR023574">
    <property type="entry name" value="Ribosomal_uL4_dom_sf"/>
</dbReference>
<proteinExistence type="inferred from homology"/>
<evidence type="ECO:0000256" key="2">
    <source>
        <dbReference type="ARBA" id="ARBA00022980"/>
    </source>
</evidence>
<dbReference type="EMBL" id="CDPU01000012">
    <property type="protein sequence ID" value="CEO48988.1"/>
    <property type="molecule type" value="Genomic_DNA"/>
</dbReference>
<accession>A0A0B7JVB3</accession>
<dbReference type="SUPFAM" id="SSF52166">
    <property type="entry name" value="Ribosomal protein L4"/>
    <property type="match status" value="1"/>
</dbReference>
<dbReference type="Pfam" id="PF00573">
    <property type="entry name" value="Ribosomal_L4"/>
    <property type="match status" value="1"/>
</dbReference>
<dbReference type="InterPro" id="IPR002136">
    <property type="entry name" value="Ribosomal_uL4"/>
</dbReference>
<dbReference type="PANTHER" id="PTHR10746">
    <property type="entry name" value="50S RIBOSOMAL PROTEIN L4"/>
    <property type="match status" value="1"/>
</dbReference>